<name>A0AAE0G1G0_9CHLO</name>
<evidence type="ECO:0000313" key="1">
    <source>
        <dbReference type="EMBL" id="KAK3269773.1"/>
    </source>
</evidence>
<dbReference type="EMBL" id="LGRX02010749">
    <property type="protein sequence ID" value="KAK3269773.1"/>
    <property type="molecule type" value="Genomic_DNA"/>
</dbReference>
<comment type="caution">
    <text evidence="1">The sequence shown here is derived from an EMBL/GenBank/DDBJ whole genome shotgun (WGS) entry which is preliminary data.</text>
</comment>
<dbReference type="AlphaFoldDB" id="A0AAE0G1G0"/>
<accession>A0AAE0G1G0</accession>
<reference evidence="1 2" key="1">
    <citation type="journal article" date="2015" name="Genome Biol. Evol.">
        <title>Comparative Genomics of a Bacterivorous Green Alga Reveals Evolutionary Causalities and Consequences of Phago-Mixotrophic Mode of Nutrition.</title>
        <authorList>
            <person name="Burns J.A."/>
            <person name="Paasch A."/>
            <person name="Narechania A."/>
            <person name="Kim E."/>
        </authorList>
    </citation>
    <scope>NUCLEOTIDE SEQUENCE [LARGE SCALE GENOMIC DNA]</scope>
    <source>
        <strain evidence="1 2">PLY_AMNH</strain>
    </source>
</reference>
<proteinExistence type="predicted"/>
<evidence type="ECO:0000313" key="2">
    <source>
        <dbReference type="Proteomes" id="UP001190700"/>
    </source>
</evidence>
<gene>
    <name evidence="1" type="ORF">CYMTET_21800</name>
</gene>
<sequence length="68" mass="7473">MRPTLPFNNACTLIVGLVQTQRTKKDVQLITRRGATRRLGNLTVLLGCPALGGFKLSVEKIHALSHFT</sequence>
<dbReference type="Proteomes" id="UP001190700">
    <property type="component" value="Unassembled WGS sequence"/>
</dbReference>
<protein>
    <submittedName>
        <fullName evidence="1">Uncharacterized protein</fullName>
    </submittedName>
</protein>
<keyword evidence="2" id="KW-1185">Reference proteome</keyword>
<organism evidence="1 2">
    <name type="scientific">Cymbomonas tetramitiformis</name>
    <dbReference type="NCBI Taxonomy" id="36881"/>
    <lineage>
        <taxon>Eukaryota</taxon>
        <taxon>Viridiplantae</taxon>
        <taxon>Chlorophyta</taxon>
        <taxon>Pyramimonadophyceae</taxon>
        <taxon>Pyramimonadales</taxon>
        <taxon>Pyramimonadaceae</taxon>
        <taxon>Cymbomonas</taxon>
    </lineage>
</organism>